<protein>
    <submittedName>
        <fullName evidence="5">AraC family transcriptional regulator</fullName>
    </submittedName>
</protein>
<dbReference type="InterPro" id="IPR009057">
    <property type="entry name" value="Homeodomain-like_sf"/>
</dbReference>
<gene>
    <name evidence="5" type="ORF">GCM10010993_05640</name>
</gene>
<evidence type="ECO:0000313" key="5">
    <source>
        <dbReference type="EMBL" id="GGC29577.1"/>
    </source>
</evidence>
<dbReference type="PANTHER" id="PTHR43280:SF32">
    <property type="entry name" value="TRANSCRIPTIONAL REGULATORY PROTEIN"/>
    <property type="match status" value="1"/>
</dbReference>
<keyword evidence="6" id="KW-1185">Reference proteome</keyword>
<dbReference type="PROSITE" id="PS01124">
    <property type="entry name" value="HTH_ARAC_FAMILY_2"/>
    <property type="match status" value="1"/>
</dbReference>
<keyword evidence="2" id="KW-0238">DNA-binding</keyword>
<comment type="caution">
    <text evidence="5">The sequence shown here is derived from an EMBL/GenBank/DDBJ whole genome shotgun (WGS) entry which is preliminary data.</text>
</comment>
<dbReference type="SMART" id="SM00342">
    <property type="entry name" value="HTH_ARAC"/>
    <property type="match status" value="1"/>
</dbReference>
<dbReference type="PRINTS" id="PR00032">
    <property type="entry name" value="HTHARAC"/>
</dbReference>
<dbReference type="EMBL" id="BMFD01000002">
    <property type="protein sequence ID" value="GGC29577.1"/>
    <property type="molecule type" value="Genomic_DNA"/>
</dbReference>
<dbReference type="InterPro" id="IPR020449">
    <property type="entry name" value="Tscrpt_reg_AraC-type_HTH"/>
</dbReference>
<dbReference type="InterPro" id="IPR018060">
    <property type="entry name" value="HTH_AraC"/>
</dbReference>
<dbReference type="Proteomes" id="UP000635885">
    <property type="component" value="Unassembled WGS sequence"/>
</dbReference>
<sequence length="338" mass="39280">MDVYKKIRYNINLFNQYYLQIDANSIDFSKFVIMSKNTNHFGINSVSELHRLIGLSKPLHPLISLINMDEVKSSLHAEEVHFLLNFYGVSLKKNLTGKLKYGQNYYDFDEGVLAMTAPKQVISVGNEENYQVSGWWLVFHADFILNYPLGKAIKNYGFFSYAVNEALHLSDREEQMLEGIFKNIEQEYQTSIDQFSQDVMISHLELLLNYCNRFYNRQFITRKTASSDLLTSMEQLLEEYFEHSELALNGIPSVQYFSNKLNVSPNYLSDMLRTTTGQSTQQHIHNKLIEKAKFNLATTRLSVSEIAYQLGFEHSQSFSKLFKSKTNMTPVEFRESFN</sequence>
<dbReference type="Gene3D" id="1.10.10.60">
    <property type="entry name" value="Homeodomain-like"/>
    <property type="match status" value="1"/>
</dbReference>
<dbReference type="Pfam" id="PF12833">
    <property type="entry name" value="HTH_18"/>
    <property type="match status" value="1"/>
</dbReference>
<evidence type="ECO:0000256" key="1">
    <source>
        <dbReference type="ARBA" id="ARBA00023015"/>
    </source>
</evidence>
<dbReference type="PANTHER" id="PTHR43280">
    <property type="entry name" value="ARAC-FAMILY TRANSCRIPTIONAL REGULATOR"/>
    <property type="match status" value="1"/>
</dbReference>
<keyword evidence="3" id="KW-0804">Transcription</keyword>
<evidence type="ECO:0000256" key="3">
    <source>
        <dbReference type="ARBA" id="ARBA00023163"/>
    </source>
</evidence>
<organism evidence="5 6">
    <name type="scientific">Belliella aquatica</name>
    <dbReference type="NCBI Taxonomy" id="1323734"/>
    <lineage>
        <taxon>Bacteria</taxon>
        <taxon>Pseudomonadati</taxon>
        <taxon>Bacteroidota</taxon>
        <taxon>Cytophagia</taxon>
        <taxon>Cytophagales</taxon>
        <taxon>Cyclobacteriaceae</taxon>
        <taxon>Belliella</taxon>
    </lineage>
</organism>
<dbReference type="SUPFAM" id="SSF46689">
    <property type="entry name" value="Homeodomain-like"/>
    <property type="match status" value="1"/>
</dbReference>
<accession>A0ABQ1LTJ1</accession>
<evidence type="ECO:0000256" key="2">
    <source>
        <dbReference type="ARBA" id="ARBA00023125"/>
    </source>
</evidence>
<proteinExistence type="predicted"/>
<keyword evidence="1" id="KW-0805">Transcription regulation</keyword>
<feature type="domain" description="HTH araC/xylS-type" evidence="4">
    <location>
        <begin position="231"/>
        <end position="336"/>
    </location>
</feature>
<reference evidence="6" key="1">
    <citation type="journal article" date="2019" name="Int. J. Syst. Evol. Microbiol.">
        <title>The Global Catalogue of Microorganisms (GCM) 10K type strain sequencing project: providing services to taxonomists for standard genome sequencing and annotation.</title>
        <authorList>
            <consortium name="The Broad Institute Genomics Platform"/>
            <consortium name="The Broad Institute Genome Sequencing Center for Infectious Disease"/>
            <person name="Wu L."/>
            <person name="Ma J."/>
        </authorList>
    </citation>
    <scope>NUCLEOTIDE SEQUENCE [LARGE SCALE GENOMIC DNA]</scope>
    <source>
        <strain evidence="6">CGMCC 1.12479</strain>
    </source>
</reference>
<name>A0ABQ1LTJ1_9BACT</name>
<evidence type="ECO:0000313" key="6">
    <source>
        <dbReference type="Proteomes" id="UP000635885"/>
    </source>
</evidence>
<evidence type="ECO:0000259" key="4">
    <source>
        <dbReference type="PROSITE" id="PS01124"/>
    </source>
</evidence>